<dbReference type="VEuPathDB" id="VectorBase:GPAI033866"/>
<dbReference type="STRING" id="7398.A0A1B0A427"/>
<dbReference type="Proteomes" id="UP000092445">
    <property type="component" value="Unassembled WGS sequence"/>
</dbReference>
<keyword evidence="2" id="KW-1185">Reference proteome</keyword>
<protein>
    <submittedName>
        <fullName evidence="1">Uncharacterized protein</fullName>
    </submittedName>
</protein>
<reference evidence="1" key="2">
    <citation type="submission" date="2020-05" db="UniProtKB">
        <authorList>
            <consortium name="EnsemblMetazoa"/>
        </authorList>
    </citation>
    <scope>IDENTIFICATION</scope>
    <source>
        <strain evidence="1">IAEA</strain>
    </source>
</reference>
<reference evidence="2" key="1">
    <citation type="submission" date="2014-03" db="EMBL/GenBank/DDBJ databases">
        <authorList>
            <person name="Aksoy S."/>
            <person name="Warren W."/>
            <person name="Wilson R.K."/>
        </authorList>
    </citation>
    <scope>NUCLEOTIDE SEQUENCE [LARGE SCALE GENOMIC DNA]</scope>
    <source>
        <strain evidence="2">IAEA</strain>
    </source>
</reference>
<dbReference type="AlphaFoldDB" id="A0A1B0A427"/>
<evidence type="ECO:0000313" key="2">
    <source>
        <dbReference type="Proteomes" id="UP000092445"/>
    </source>
</evidence>
<proteinExistence type="predicted"/>
<evidence type="ECO:0000313" key="1">
    <source>
        <dbReference type="EnsemblMetazoa" id="GPAI033866-PA"/>
    </source>
</evidence>
<dbReference type="EnsemblMetazoa" id="GPAI033866-RA">
    <property type="protein sequence ID" value="GPAI033866-PA"/>
    <property type="gene ID" value="GPAI033866"/>
</dbReference>
<name>A0A1B0A427_GLOPL</name>
<accession>A0A1B0A427</accession>
<sequence>MTPFYVQRWKRKKTLYGSESEEGEETYIVYTSDNKDAILRGRKHSPTIDNQMADGRVMNVSNWRVLPPSGTSLLMELIECRNPVVMNFLIDRMHIETILLTDKKNIVESITSIRENVPNNLSKVVVLCSDSIHLEYYPVPHYRMYSNKIRPPKYSHININEIEERDSLLTEIDQGVNENDLELNKLKKIRCPDCKSSFVAEIQGLSKSLDKPKYTERVSPAADIVKELPNAIITPPIVEQECYPVANEEHIDDFNSIVMEKTNIDLTKKKTKDRKEERQG</sequence>
<organism evidence="1 2">
    <name type="scientific">Glossina pallidipes</name>
    <name type="common">Tsetse fly</name>
    <dbReference type="NCBI Taxonomy" id="7398"/>
    <lineage>
        <taxon>Eukaryota</taxon>
        <taxon>Metazoa</taxon>
        <taxon>Ecdysozoa</taxon>
        <taxon>Arthropoda</taxon>
        <taxon>Hexapoda</taxon>
        <taxon>Insecta</taxon>
        <taxon>Pterygota</taxon>
        <taxon>Neoptera</taxon>
        <taxon>Endopterygota</taxon>
        <taxon>Diptera</taxon>
        <taxon>Brachycera</taxon>
        <taxon>Muscomorpha</taxon>
        <taxon>Hippoboscoidea</taxon>
        <taxon>Glossinidae</taxon>
        <taxon>Glossina</taxon>
    </lineage>
</organism>